<dbReference type="PANTHER" id="PTHR14690">
    <property type="entry name" value="IQ MOTIF CONTAINING WITH AAA DOMAIN 1"/>
    <property type="match status" value="1"/>
</dbReference>
<keyword evidence="3" id="KW-1185">Reference proteome</keyword>
<evidence type="ECO:0000313" key="2">
    <source>
        <dbReference type="EMBL" id="KAK5647338.1"/>
    </source>
</evidence>
<dbReference type="EMBL" id="JAVRBK010000002">
    <property type="protein sequence ID" value="KAK5647338.1"/>
    <property type="molecule type" value="Genomic_DNA"/>
</dbReference>
<feature type="domain" description="ATPase AAA-type core" evidence="1">
    <location>
        <begin position="181"/>
        <end position="313"/>
    </location>
</feature>
<dbReference type="Proteomes" id="UP001329430">
    <property type="component" value="Chromosome 2"/>
</dbReference>
<name>A0AAN7VLN0_9COLE</name>
<gene>
    <name evidence="2" type="ORF">RI129_002230</name>
</gene>
<evidence type="ECO:0000259" key="1">
    <source>
        <dbReference type="Pfam" id="PF00004"/>
    </source>
</evidence>
<dbReference type="Gene3D" id="3.40.50.300">
    <property type="entry name" value="P-loop containing nucleotide triphosphate hydrolases"/>
    <property type="match status" value="1"/>
</dbReference>
<protein>
    <recommendedName>
        <fullName evidence="1">ATPase AAA-type core domain-containing protein</fullName>
    </recommendedName>
</protein>
<dbReference type="SUPFAM" id="SSF52540">
    <property type="entry name" value="P-loop containing nucleoside triphosphate hydrolases"/>
    <property type="match status" value="1"/>
</dbReference>
<sequence length="429" mass="49532">MPKKREANGEILVKFEDIAAEEFKEGFKEEKELWDYREDSSKPYLDIIREEGCYELQLEIRKQVDELMRVELELLNVALEKDGGQIEKPKKEKKSKVKVPKDPTSNRSIEDLFQELFDNGIIRTYPSAKLSDFLGDYSYGSWEARCGGFDPPQTLGDVRNAIMLNCILPMGVQSMKKPKSVLIVGHCQSGKRLLANAIFNETQCVLFDLSPKALVGKYQGKKGLAMLVHLVNKMSRLLQPSIYFFDGAEKPFYKKIPTEEIDDDPKKLGGVLMKGIVKPITPNDKVLVLGISNQPFNAKPQLQKTYERIILIPRTDYGSLYLHWRRLLMSYHGVDRNFNVSDLALLTRTYPLPAINTFVEKVLSPIRIMQLQYKPLDVHEFVEVLLDEPPPIIDQEWSKYVNGSRKRHWLRKDVTLWALRQEKEKLRQS</sequence>
<organism evidence="2 3">
    <name type="scientific">Pyrocoelia pectoralis</name>
    <dbReference type="NCBI Taxonomy" id="417401"/>
    <lineage>
        <taxon>Eukaryota</taxon>
        <taxon>Metazoa</taxon>
        <taxon>Ecdysozoa</taxon>
        <taxon>Arthropoda</taxon>
        <taxon>Hexapoda</taxon>
        <taxon>Insecta</taxon>
        <taxon>Pterygota</taxon>
        <taxon>Neoptera</taxon>
        <taxon>Endopterygota</taxon>
        <taxon>Coleoptera</taxon>
        <taxon>Polyphaga</taxon>
        <taxon>Elateriformia</taxon>
        <taxon>Elateroidea</taxon>
        <taxon>Lampyridae</taxon>
        <taxon>Lampyrinae</taxon>
        <taxon>Pyrocoelia</taxon>
    </lineage>
</organism>
<comment type="caution">
    <text evidence="2">The sequence shown here is derived from an EMBL/GenBank/DDBJ whole genome shotgun (WGS) entry which is preliminary data.</text>
</comment>
<dbReference type="InterPro" id="IPR052267">
    <property type="entry name" value="N-DRC_Component"/>
</dbReference>
<dbReference type="InterPro" id="IPR003959">
    <property type="entry name" value="ATPase_AAA_core"/>
</dbReference>
<accession>A0AAN7VLN0</accession>
<dbReference type="GO" id="GO:0005524">
    <property type="term" value="F:ATP binding"/>
    <property type="evidence" value="ECO:0007669"/>
    <property type="project" value="InterPro"/>
</dbReference>
<dbReference type="Pfam" id="PF00004">
    <property type="entry name" value="AAA"/>
    <property type="match status" value="1"/>
</dbReference>
<dbReference type="Gene3D" id="1.10.8.60">
    <property type="match status" value="1"/>
</dbReference>
<dbReference type="PANTHER" id="PTHR14690:SF9">
    <property type="entry name" value="GH08353P"/>
    <property type="match status" value="1"/>
</dbReference>
<evidence type="ECO:0000313" key="3">
    <source>
        <dbReference type="Proteomes" id="UP001329430"/>
    </source>
</evidence>
<reference evidence="2 3" key="1">
    <citation type="journal article" date="2024" name="Insects">
        <title>An Improved Chromosome-Level Genome Assembly of the Firefly Pyrocoelia pectoralis.</title>
        <authorList>
            <person name="Fu X."/>
            <person name="Meyer-Rochow V.B."/>
            <person name="Ballantyne L."/>
            <person name="Zhu X."/>
        </authorList>
    </citation>
    <scope>NUCLEOTIDE SEQUENCE [LARGE SCALE GENOMIC DNA]</scope>
    <source>
        <strain evidence="2">XCY_ONT2</strain>
    </source>
</reference>
<dbReference type="GO" id="GO:0016887">
    <property type="term" value="F:ATP hydrolysis activity"/>
    <property type="evidence" value="ECO:0007669"/>
    <property type="project" value="InterPro"/>
</dbReference>
<dbReference type="AlphaFoldDB" id="A0AAN7VLN0"/>
<dbReference type="InterPro" id="IPR027417">
    <property type="entry name" value="P-loop_NTPase"/>
</dbReference>
<proteinExistence type="predicted"/>